<reference evidence="1 2" key="1">
    <citation type="submission" date="2020-08" db="EMBL/GenBank/DDBJ databases">
        <title>Genomic Encyclopedia of Type Strains, Phase IV (KMG-IV): sequencing the most valuable type-strain genomes for metagenomic binning, comparative biology and taxonomic classification.</title>
        <authorList>
            <person name="Goeker M."/>
        </authorList>
    </citation>
    <scope>NUCLEOTIDE SEQUENCE [LARGE SCALE GENOMIC DNA]</scope>
    <source>
        <strain evidence="1 2">YIM 65646</strain>
    </source>
</reference>
<accession>A0A841G0P7</accession>
<dbReference type="AlphaFoldDB" id="A0A841G0P7"/>
<proteinExistence type="predicted"/>
<gene>
    <name evidence="1" type="ORF">HNR73_007118</name>
</gene>
<comment type="caution">
    <text evidence="1">The sequence shown here is derived from an EMBL/GenBank/DDBJ whole genome shotgun (WGS) entry which is preliminary data.</text>
</comment>
<keyword evidence="2" id="KW-1185">Reference proteome</keyword>
<evidence type="ECO:0008006" key="3">
    <source>
        <dbReference type="Google" id="ProtNLM"/>
    </source>
</evidence>
<organism evidence="1 2">
    <name type="scientific">Phytomonospora endophytica</name>
    <dbReference type="NCBI Taxonomy" id="714109"/>
    <lineage>
        <taxon>Bacteria</taxon>
        <taxon>Bacillati</taxon>
        <taxon>Actinomycetota</taxon>
        <taxon>Actinomycetes</taxon>
        <taxon>Micromonosporales</taxon>
        <taxon>Micromonosporaceae</taxon>
        <taxon>Phytomonospora</taxon>
    </lineage>
</organism>
<sequence>MSELGGPDISAEGRIDEADLAALRAVRELYEMTDPVPAGLIERIKFAVDLEDLDAEVARVCEEHRLVGVRSTEATETRTITFDCSVLTVMISIRPITDETVRIDGWLAPAGEHRVECRSPDAKRETMADPQGRFVVEDVPHGLLQMVIRLSWQEVHGGTPPVVVTPSIMV</sequence>
<protein>
    <recommendedName>
        <fullName evidence="3">Carboxypeptidase regulatory-like domain-containing protein</fullName>
    </recommendedName>
</protein>
<dbReference type="Proteomes" id="UP000548476">
    <property type="component" value="Unassembled WGS sequence"/>
</dbReference>
<dbReference type="RefSeq" id="WP_184792310.1">
    <property type="nucleotide sequence ID" value="NZ_BONT01000050.1"/>
</dbReference>
<evidence type="ECO:0000313" key="1">
    <source>
        <dbReference type="EMBL" id="MBB6039227.1"/>
    </source>
</evidence>
<name>A0A841G0P7_9ACTN</name>
<evidence type="ECO:0000313" key="2">
    <source>
        <dbReference type="Proteomes" id="UP000548476"/>
    </source>
</evidence>
<dbReference type="EMBL" id="JACHGT010000020">
    <property type="protein sequence ID" value="MBB6039227.1"/>
    <property type="molecule type" value="Genomic_DNA"/>
</dbReference>